<comment type="caution">
    <text evidence="2">The sequence shown here is derived from an EMBL/GenBank/DDBJ whole genome shotgun (WGS) entry which is preliminary data.</text>
</comment>
<dbReference type="SUPFAM" id="SSF51445">
    <property type="entry name" value="(Trans)glycosidases"/>
    <property type="match status" value="1"/>
</dbReference>
<dbReference type="InterPro" id="IPR001360">
    <property type="entry name" value="Glyco_hydro_1"/>
</dbReference>
<dbReference type="Proteomes" id="UP000559256">
    <property type="component" value="Unassembled WGS sequence"/>
</dbReference>
<dbReference type="EMBL" id="JAACJM010000176">
    <property type="protein sequence ID" value="KAF5340461.1"/>
    <property type="molecule type" value="Genomic_DNA"/>
</dbReference>
<dbReference type="Gene3D" id="3.20.20.80">
    <property type="entry name" value="Glycosidases"/>
    <property type="match status" value="1"/>
</dbReference>
<keyword evidence="3" id="KW-1185">Reference proteome</keyword>
<evidence type="ECO:0000313" key="2">
    <source>
        <dbReference type="EMBL" id="KAF5340461.1"/>
    </source>
</evidence>
<reference evidence="2 3" key="1">
    <citation type="journal article" date="2020" name="ISME J.">
        <title>Uncovering the hidden diversity of litter-decomposition mechanisms in mushroom-forming fungi.</title>
        <authorList>
            <person name="Floudas D."/>
            <person name="Bentzer J."/>
            <person name="Ahren D."/>
            <person name="Johansson T."/>
            <person name="Persson P."/>
            <person name="Tunlid A."/>
        </authorList>
    </citation>
    <scope>NUCLEOTIDE SEQUENCE [LARGE SCALE GENOMIC DNA]</scope>
    <source>
        <strain evidence="2 3">CBS 291.85</strain>
    </source>
</reference>
<dbReference type="PANTHER" id="PTHR10353:SF53">
    <property type="entry name" value="BETA-1,4-GLUCOSIDASE (EUROFUNG)"/>
    <property type="match status" value="1"/>
</dbReference>
<accession>A0A8H5CEU5</accession>
<dbReference type="OrthoDB" id="65569at2759"/>
<gene>
    <name evidence="2" type="ORF">D9758_013573</name>
</gene>
<dbReference type="InterPro" id="IPR017853">
    <property type="entry name" value="GH"/>
</dbReference>
<proteinExistence type="inferred from homology"/>
<dbReference type="AlphaFoldDB" id="A0A8H5CEU5"/>
<dbReference type="GO" id="GO:0005975">
    <property type="term" value="P:carbohydrate metabolic process"/>
    <property type="evidence" value="ECO:0007669"/>
    <property type="project" value="InterPro"/>
</dbReference>
<dbReference type="Pfam" id="PF00232">
    <property type="entry name" value="Glyco_hydro_1"/>
    <property type="match status" value="1"/>
</dbReference>
<comment type="similarity">
    <text evidence="1">Belongs to the glycosyl hydrolase 1 family.</text>
</comment>
<dbReference type="PANTHER" id="PTHR10353">
    <property type="entry name" value="GLYCOSYL HYDROLASE"/>
    <property type="match status" value="1"/>
</dbReference>
<organism evidence="2 3">
    <name type="scientific">Tetrapyrgos nigripes</name>
    <dbReference type="NCBI Taxonomy" id="182062"/>
    <lineage>
        <taxon>Eukaryota</taxon>
        <taxon>Fungi</taxon>
        <taxon>Dikarya</taxon>
        <taxon>Basidiomycota</taxon>
        <taxon>Agaricomycotina</taxon>
        <taxon>Agaricomycetes</taxon>
        <taxon>Agaricomycetidae</taxon>
        <taxon>Agaricales</taxon>
        <taxon>Marasmiineae</taxon>
        <taxon>Marasmiaceae</taxon>
        <taxon>Tetrapyrgos</taxon>
    </lineage>
</organism>
<protein>
    <submittedName>
        <fullName evidence="2">Uncharacterized protein</fullName>
    </submittedName>
</protein>
<name>A0A8H5CEU5_9AGAR</name>
<sequence>MPPTRSQGRPSIRVQLQQFRWRRVLTHFECQHEEAYILFGVATAAYQVEGAVENEGKAPSMWDWANKTPGAIVDNTTGDITDLQYFLYKEDVARVAALGINAH</sequence>
<evidence type="ECO:0000313" key="3">
    <source>
        <dbReference type="Proteomes" id="UP000559256"/>
    </source>
</evidence>
<dbReference type="GO" id="GO:0008422">
    <property type="term" value="F:beta-glucosidase activity"/>
    <property type="evidence" value="ECO:0007669"/>
    <property type="project" value="TreeGrafter"/>
</dbReference>
<evidence type="ECO:0000256" key="1">
    <source>
        <dbReference type="RuleBase" id="RU003690"/>
    </source>
</evidence>